<keyword evidence="1" id="KW-0285">Flavoprotein</keyword>
<gene>
    <name evidence="4" type="ORF">IQ230_20440</name>
</gene>
<dbReference type="Gene3D" id="3.30.465.10">
    <property type="match status" value="1"/>
</dbReference>
<dbReference type="InterPro" id="IPR006094">
    <property type="entry name" value="Oxid_FAD_bind_N"/>
</dbReference>
<dbReference type="InterPro" id="IPR016169">
    <property type="entry name" value="FAD-bd_PCMH_sub2"/>
</dbReference>
<protein>
    <submittedName>
        <fullName evidence="4">FAD-binding oxidoreductase</fullName>
    </submittedName>
</protein>
<dbReference type="PROSITE" id="PS51387">
    <property type="entry name" value="FAD_PCMH"/>
    <property type="match status" value="1"/>
</dbReference>
<dbReference type="Pfam" id="PF01565">
    <property type="entry name" value="FAD_binding_4"/>
    <property type="match status" value="1"/>
</dbReference>
<dbReference type="EMBL" id="JADEWN010000062">
    <property type="protein sequence ID" value="MBE9192675.1"/>
    <property type="molecule type" value="Genomic_DNA"/>
</dbReference>
<evidence type="ECO:0000256" key="1">
    <source>
        <dbReference type="ARBA" id="ARBA00022630"/>
    </source>
</evidence>
<dbReference type="PANTHER" id="PTHR11748:SF103">
    <property type="entry name" value="GLYCOLATE OXIDASE SUBUNIT GLCE"/>
    <property type="match status" value="1"/>
</dbReference>
<evidence type="ECO:0000313" key="5">
    <source>
        <dbReference type="Proteomes" id="UP000651156"/>
    </source>
</evidence>
<sequence>MNAIAQKLETIVGSSGVVAWDDIEAKHRERIQQAIAIENYPCLTYPQTQAELADVVTCAYKNQWKILPCGSMTKLDWGGLAQGVQIVISTERIHQLIEHAVGDLTVTAEAGILFADLQTTLATAGQFLALDPTRPESATLGGIVATADTSSLRQRYGGVRDQLLGISFVRADGKIAKAGGRVVKNVAGYDLMKLFTGSYGTLGIITAVTFRVYPIPEASSTVVLTGNSDAIAQAVTSLRASALTPVASDLLSKQLVTNLDIGQGLGLVVRFQSLAASVQQQATSLLELGQQLNLQGLIYVDDETELWQALQQQMRSPTKPTEITCKIGVLPTNAVATLTQFNSHMGLIHTSSGLGLLRFDADVDKQSILQMRDFCHSQGGFLTVLSAPKAFKETTDVWGYQGNALSMMQRMKQQFDPNNLLSPFRFVG</sequence>
<dbReference type="InterPro" id="IPR036318">
    <property type="entry name" value="FAD-bd_PCMH-like_sf"/>
</dbReference>
<evidence type="ECO:0000256" key="2">
    <source>
        <dbReference type="ARBA" id="ARBA00022827"/>
    </source>
</evidence>
<keyword evidence="2" id="KW-0274">FAD</keyword>
<dbReference type="RefSeq" id="WP_193934093.1">
    <property type="nucleotide sequence ID" value="NZ_CAWPMZ010000099.1"/>
</dbReference>
<accession>A0ABR9UWI6</accession>
<proteinExistence type="predicted"/>
<dbReference type="InterPro" id="IPR016166">
    <property type="entry name" value="FAD-bd_PCMH"/>
</dbReference>
<name>A0ABR9UWI6_9CHRO</name>
<dbReference type="SUPFAM" id="SSF55103">
    <property type="entry name" value="FAD-linked oxidases, C-terminal domain"/>
    <property type="match status" value="1"/>
</dbReference>
<feature type="domain" description="FAD-binding PCMH-type" evidence="3">
    <location>
        <begin position="36"/>
        <end position="215"/>
    </location>
</feature>
<organism evidence="4 5">
    <name type="scientific">Gloeocapsopsis crepidinum LEGE 06123</name>
    <dbReference type="NCBI Taxonomy" id="588587"/>
    <lineage>
        <taxon>Bacteria</taxon>
        <taxon>Bacillati</taxon>
        <taxon>Cyanobacteriota</taxon>
        <taxon>Cyanophyceae</taxon>
        <taxon>Oscillatoriophycideae</taxon>
        <taxon>Chroococcales</taxon>
        <taxon>Chroococcaceae</taxon>
        <taxon>Gloeocapsopsis</taxon>
    </lineage>
</organism>
<reference evidence="4 5" key="1">
    <citation type="submission" date="2020-10" db="EMBL/GenBank/DDBJ databases">
        <authorList>
            <person name="Castelo-Branco R."/>
            <person name="Eusebio N."/>
            <person name="Adriana R."/>
            <person name="Vieira A."/>
            <person name="Brugerolle De Fraissinette N."/>
            <person name="Rezende De Castro R."/>
            <person name="Schneider M.P."/>
            <person name="Vasconcelos V."/>
            <person name="Leao P.N."/>
        </authorList>
    </citation>
    <scope>NUCLEOTIDE SEQUENCE [LARGE SCALE GENOMIC DNA]</scope>
    <source>
        <strain evidence="4 5">LEGE 06123</strain>
    </source>
</reference>
<dbReference type="Proteomes" id="UP000651156">
    <property type="component" value="Unassembled WGS sequence"/>
</dbReference>
<dbReference type="InterPro" id="IPR016164">
    <property type="entry name" value="FAD-linked_Oxase-like_C"/>
</dbReference>
<evidence type="ECO:0000259" key="3">
    <source>
        <dbReference type="PROSITE" id="PS51387"/>
    </source>
</evidence>
<evidence type="ECO:0000313" key="4">
    <source>
        <dbReference type="EMBL" id="MBE9192675.1"/>
    </source>
</evidence>
<keyword evidence="5" id="KW-1185">Reference proteome</keyword>
<comment type="caution">
    <text evidence="4">The sequence shown here is derived from an EMBL/GenBank/DDBJ whole genome shotgun (WGS) entry which is preliminary data.</text>
</comment>
<dbReference type="PANTHER" id="PTHR11748">
    <property type="entry name" value="D-LACTATE DEHYDROGENASE"/>
    <property type="match status" value="1"/>
</dbReference>
<dbReference type="SUPFAM" id="SSF56176">
    <property type="entry name" value="FAD-binding/transporter-associated domain-like"/>
    <property type="match status" value="1"/>
</dbReference>